<evidence type="ECO:0000313" key="2">
    <source>
        <dbReference type="Proteomes" id="UP000430272"/>
    </source>
</evidence>
<protein>
    <submittedName>
        <fullName evidence="1">Uncharacterized protein</fullName>
    </submittedName>
</protein>
<name>A0A844Y2M2_9SPHN</name>
<dbReference type="AlphaFoldDB" id="A0A844Y2M2"/>
<proteinExistence type="predicted"/>
<sequence>MIVMALALSGCGSAGGAGPDARETTAFSGIASGEAISLSGTEPFWSAEIEGGTMRYMTIEDQEGVTFPVERFAGNNGLSFSGRMTDRTSGSKGGAAVDVAVTPGDCSDGMSDRIFPYVATLVVGDETLQGCAYTDRQPFRGPAQP</sequence>
<evidence type="ECO:0000313" key="1">
    <source>
        <dbReference type="EMBL" id="MXO52710.1"/>
    </source>
</evidence>
<gene>
    <name evidence="1" type="ORF">GRI47_01655</name>
</gene>
<accession>A0A844Y2M2</accession>
<dbReference type="EMBL" id="WTYD01000001">
    <property type="protein sequence ID" value="MXO52710.1"/>
    <property type="molecule type" value="Genomic_DNA"/>
</dbReference>
<comment type="caution">
    <text evidence="1">The sequence shown here is derived from an EMBL/GenBank/DDBJ whole genome shotgun (WGS) entry which is preliminary data.</text>
</comment>
<organism evidence="1 2">
    <name type="scientific">Qipengyuania pelagi</name>
    <dbReference type="NCBI Taxonomy" id="994320"/>
    <lineage>
        <taxon>Bacteria</taxon>
        <taxon>Pseudomonadati</taxon>
        <taxon>Pseudomonadota</taxon>
        <taxon>Alphaproteobacteria</taxon>
        <taxon>Sphingomonadales</taxon>
        <taxon>Erythrobacteraceae</taxon>
        <taxon>Qipengyuania</taxon>
    </lineage>
</organism>
<dbReference type="Proteomes" id="UP000430272">
    <property type="component" value="Unassembled WGS sequence"/>
</dbReference>
<keyword evidence="2" id="KW-1185">Reference proteome</keyword>
<reference evidence="1 2" key="1">
    <citation type="submission" date="2019-12" db="EMBL/GenBank/DDBJ databases">
        <title>Genomic-based taxomic classification of the family Erythrobacteraceae.</title>
        <authorList>
            <person name="Xu L."/>
        </authorList>
    </citation>
    <scope>NUCLEOTIDE SEQUENCE [LARGE SCALE GENOMIC DNA]</scope>
    <source>
        <strain evidence="1 2">JCM 17468</strain>
    </source>
</reference>
<dbReference type="OrthoDB" id="5489750at2"/>